<evidence type="ECO:0000259" key="2">
    <source>
        <dbReference type="Pfam" id="PF00582"/>
    </source>
</evidence>
<dbReference type="InterPro" id="IPR006016">
    <property type="entry name" value="UspA"/>
</dbReference>
<evidence type="ECO:0000256" key="1">
    <source>
        <dbReference type="ARBA" id="ARBA00008791"/>
    </source>
</evidence>
<gene>
    <name evidence="3" type="ORF">DX116_12860</name>
</gene>
<dbReference type="EMBL" id="QUBR01000002">
    <property type="protein sequence ID" value="REK70064.1"/>
    <property type="molecule type" value="Genomic_DNA"/>
</dbReference>
<dbReference type="InterPro" id="IPR014729">
    <property type="entry name" value="Rossmann-like_a/b/a_fold"/>
</dbReference>
<dbReference type="Proteomes" id="UP000265581">
    <property type="component" value="Unassembled WGS sequence"/>
</dbReference>
<dbReference type="Gene3D" id="3.40.50.620">
    <property type="entry name" value="HUPs"/>
    <property type="match status" value="1"/>
</dbReference>
<dbReference type="OrthoDB" id="5419113at2"/>
<proteinExistence type="inferred from homology"/>
<evidence type="ECO:0000313" key="3">
    <source>
        <dbReference type="EMBL" id="REK70064.1"/>
    </source>
</evidence>
<dbReference type="PRINTS" id="PR01438">
    <property type="entry name" value="UNVRSLSTRESS"/>
</dbReference>
<name>A0A371P291_9ACTN</name>
<evidence type="ECO:0000313" key="4">
    <source>
        <dbReference type="Proteomes" id="UP000265581"/>
    </source>
</evidence>
<dbReference type="InterPro" id="IPR006015">
    <property type="entry name" value="Universal_stress_UspA"/>
</dbReference>
<dbReference type="CDD" id="cd00293">
    <property type="entry name" value="USP-like"/>
    <property type="match status" value="1"/>
</dbReference>
<keyword evidence="4" id="KW-1185">Reference proteome</keyword>
<dbReference type="Pfam" id="PF00582">
    <property type="entry name" value="Usp"/>
    <property type="match status" value="1"/>
</dbReference>
<reference evidence="3 4" key="1">
    <citation type="submission" date="2018-08" db="EMBL/GenBank/DDBJ databases">
        <title>Aeromicrobium sp. M2KJ-4, whole genome shotgun sequence.</title>
        <authorList>
            <person name="Tuo L."/>
        </authorList>
    </citation>
    <scope>NUCLEOTIDE SEQUENCE [LARGE SCALE GENOMIC DNA]</scope>
    <source>
        <strain evidence="3 4">M2KJ-4</strain>
    </source>
</reference>
<protein>
    <submittedName>
        <fullName evidence="3">Universal stress protein</fullName>
    </submittedName>
</protein>
<dbReference type="SUPFAM" id="SSF52402">
    <property type="entry name" value="Adenine nucleotide alpha hydrolases-like"/>
    <property type="match status" value="1"/>
</dbReference>
<organism evidence="3 4">
    <name type="scientific">Aeromicrobium endophyticum</name>
    <dbReference type="NCBI Taxonomy" id="2292704"/>
    <lineage>
        <taxon>Bacteria</taxon>
        <taxon>Bacillati</taxon>
        <taxon>Actinomycetota</taxon>
        <taxon>Actinomycetes</taxon>
        <taxon>Propionibacteriales</taxon>
        <taxon>Nocardioidaceae</taxon>
        <taxon>Aeromicrobium</taxon>
    </lineage>
</organism>
<feature type="domain" description="UspA" evidence="2">
    <location>
        <begin position="2"/>
        <end position="127"/>
    </location>
</feature>
<sequence>MTVVVMYSPDEFGRVALSYGATEAARREERLVVVNPTKGDSYVDTKFAGDDELATLRAMLERLDVESEILHDVVPDIAGAVLHAASSTGASLIVVGIRPRTPVGKLLLGSVAQRLILDAECPVLSVKPDGSEDLLT</sequence>
<comment type="caution">
    <text evidence="3">The sequence shown here is derived from an EMBL/GenBank/DDBJ whole genome shotgun (WGS) entry which is preliminary data.</text>
</comment>
<dbReference type="AlphaFoldDB" id="A0A371P291"/>
<dbReference type="RefSeq" id="WP_119704662.1">
    <property type="nucleotide sequence ID" value="NZ_JBHSOI010000002.1"/>
</dbReference>
<accession>A0A371P291</accession>
<comment type="similarity">
    <text evidence="1">Belongs to the universal stress protein A family.</text>
</comment>